<dbReference type="PROSITE" id="PS50931">
    <property type="entry name" value="HTH_LYSR"/>
    <property type="match status" value="1"/>
</dbReference>
<dbReference type="Pfam" id="PF03466">
    <property type="entry name" value="LysR_substrate"/>
    <property type="match status" value="1"/>
</dbReference>
<gene>
    <name evidence="6" type="ORF">KHM83_04825</name>
</gene>
<comment type="caution">
    <text evidence="6">The sequence shown here is derived from an EMBL/GenBank/DDBJ whole genome shotgun (WGS) entry which is preliminary data.</text>
</comment>
<proteinExistence type="inferred from homology"/>
<dbReference type="CDD" id="cd05466">
    <property type="entry name" value="PBP2_LTTR_substrate"/>
    <property type="match status" value="1"/>
</dbReference>
<evidence type="ECO:0000256" key="1">
    <source>
        <dbReference type="ARBA" id="ARBA00009437"/>
    </source>
</evidence>
<evidence type="ECO:0000259" key="5">
    <source>
        <dbReference type="PROSITE" id="PS50931"/>
    </source>
</evidence>
<dbReference type="RefSeq" id="WP_213235786.1">
    <property type="nucleotide sequence ID" value="NZ_JAHBCL010000006.1"/>
</dbReference>
<dbReference type="Gene3D" id="3.40.190.290">
    <property type="match status" value="1"/>
</dbReference>
<dbReference type="Pfam" id="PF00126">
    <property type="entry name" value="HTH_1"/>
    <property type="match status" value="1"/>
</dbReference>
<dbReference type="EMBL" id="JAHBCL010000006">
    <property type="protein sequence ID" value="MBS7526002.1"/>
    <property type="molecule type" value="Genomic_DNA"/>
</dbReference>
<dbReference type="InterPro" id="IPR036390">
    <property type="entry name" value="WH_DNA-bd_sf"/>
</dbReference>
<dbReference type="PANTHER" id="PTHR30419:SF8">
    <property type="entry name" value="NITROGEN ASSIMILATION TRANSCRIPTIONAL ACTIVATOR-RELATED"/>
    <property type="match status" value="1"/>
</dbReference>
<dbReference type="Proteomes" id="UP000746471">
    <property type="component" value="Unassembled WGS sequence"/>
</dbReference>
<dbReference type="InterPro" id="IPR036388">
    <property type="entry name" value="WH-like_DNA-bd_sf"/>
</dbReference>
<dbReference type="Gene3D" id="1.10.10.10">
    <property type="entry name" value="Winged helix-like DNA-binding domain superfamily/Winged helix DNA-binding domain"/>
    <property type="match status" value="1"/>
</dbReference>
<protein>
    <submittedName>
        <fullName evidence="6">LysR family transcriptional regulator</fullName>
    </submittedName>
</protein>
<sequence>MEIKQLKYFQRIAHIGNITKASEQLHVAQPALSLSIKKLEQTLSLELFDRSCKPLALTYEGEIFLKRVDALLEQYDDLVEEMKDYLNMHKGHIRIGVPPMLGAYLFPPIFSEFHRDYPGIELSIIEEGTLEIKRRLIQDDLDVGVIMVIADAPQLSILPITTHEVKVCLPKSHPLSQRRSLSISELKDESFILLNEQTFMRKRILDLCHESGYEPHILFSSNQISTILGLVAQGAGVAFVLQSLAEGVDEIASVSLEVPLTIQAALAWRSERYRSKATQTFIDFIQAFSSRFD</sequence>
<dbReference type="InterPro" id="IPR005119">
    <property type="entry name" value="LysR_subst-bd"/>
</dbReference>
<dbReference type="InterPro" id="IPR050950">
    <property type="entry name" value="HTH-type_LysR_regulators"/>
</dbReference>
<keyword evidence="3" id="KW-0238">DNA-binding</keyword>
<evidence type="ECO:0000256" key="4">
    <source>
        <dbReference type="ARBA" id="ARBA00023163"/>
    </source>
</evidence>
<dbReference type="SUPFAM" id="SSF46785">
    <property type="entry name" value="Winged helix' DNA-binding domain"/>
    <property type="match status" value="1"/>
</dbReference>
<evidence type="ECO:0000313" key="7">
    <source>
        <dbReference type="Proteomes" id="UP000746471"/>
    </source>
</evidence>
<dbReference type="SUPFAM" id="SSF53850">
    <property type="entry name" value="Periplasmic binding protein-like II"/>
    <property type="match status" value="1"/>
</dbReference>
<keyword evidence="7" id="KW-1185">Reference proteome</keyword>
<dbReference type="PANTHER" id="PTHR30419">
    <property type="entry name" value="HTH-TYPE TRANSCRIPTIONAL REGULATOR YBHD"/>
    <property type="match status" value="1"/>
</dbReference>
<organism evidence="6 7">
    <name type="scientific">Fusibacter paucivorans</name>
    <dbReference type="NCBI Taxonomy" id="76009"/>
    <lineage>
        <taxon>Bacteria</taxon>
        <taxon>Bacillati</taxon>
        <taxon>Bacillota</taxon>
        <taxon>Clostridia</taxon>
        <taxon>Eubacteriales</taxon>
        <taxon>Eubacteriales Family XII. Incertae Sedis</taxon>
        <taxon>Fusibacter</taxon>
    </lineage>
</organism>
<evidence type="ECO:0000256" key="3">
    <source>
        <dbReference type="ARBA" id="ARBA00023125"/>
    </source>
</evidence>
<dbReference type="PRINTS" id="PR00039">
    <property type="entry name" value="HTHLYSR"/>
</dbReference>
<evidence type="ECO:0000313" key="6">
    <source>
        <dbReference type="EMBL" id="MBS7526002.1"/>
    </source>
</evidence>
<dbReference type="InterPro" id="IPR000847">
    <property type="entry name" value="LysR_HTH_N"/>
</dbReference>
<keyword evidence="4" id="KW-0804">Transcription</keyword>
<accession>A0ABS5PM80</accession>
<reference evidence="6 7" key="1">
    <citation type="submission" date="2021-05" db="EMBL/GenBank/DDBJ databases">
        <title>Fusibacter ferrireducens sp. nov., an anaerobic, sulfur- and Fe-reducing bacterium isolated from the mangrove sediment.</title>
        <authorList>
            <person name="Qiu D."/>
        </authorList>
    </citation>
    <scope>NUCLEOTIDE SEQUENCE [LARGE SCALE GENOMIC DNA]</scope>
    <source>
        <strain evidence="6 7">DSM 12116</strain>
    </source>
</reference>
<keyword evidence="2" id="KW-0805">Transcription regulation</keyword>
<feature type="domain" description="HTH lysR-type" evidence="5">
    <location>
        <begin position="1"/>
        <end position="58"/>
    </location>
</feature>
<comment type="similarity">
    <text evidence="1">Belongs to the LysR transcriptional regulatory family.</text>
</comment>
<name>A0ABS5PM80_9FIRM</name>
<evidence type="ECO:0000256" key="2">
    <source>
        <dbReference type="ARBA" id="ARBA00023015"/>
    </source>
</evidence>